<name>A0AAV2QAP7_MEGNR</name>
<comment type="caution">
    <text evidence="11">The sequence shown here is derived from an EMBL/GenBank/DDBJ whole genome shotgun (WGS) entry which is preliminary data.</text>
</comment>
<dbReference type="GO" id="GO:0008270">
    <property type="term" value="F:zinc ion binding"/>
    <property type="evidence" value="ECO:0007669"/>
    <property type="project" value="UniProtKB-UniRule"/>
</dbReference>
<keyword evidence="4 9" id="KW-0479">Metal-binding</keyword>
<dbReference type="Gene3D" id="3.10.200.10">
    <property type="entry name" value="Alpha carbonic anhydrase"/>
    <property type="match status" value="1"/>
</dbReference>
<organism evidence="11 12">
    <name type="scientific">Meganyctiphanes norvegica</name>
    <name type="common">Northern krill</name>
    <name type="synonym">Thysanopoda norvegica</name>
    <dbReference type="NCBI Taxonomy" id="48144"/>
    <lineage>
        <taxon>Eukaryota</taxon>
        <taxon>Metazoa</taxon>
        <taxon>Ecdysozoa</taxon>
        <taxon>Arthropoda</taxon>
        <taxon>Crustacea</taxon>
        <taxon>Multicrustacea</taxon>
        <taxon>Malacostraca</taxon>
        <taxon>Eumalacostraca</taxon>
        <taxon>Eucarida</taxon>
        <taxon>Euphausiacea</taxon>
        <taxon>Euphausiidae</taxon>
        <taxon>Meganyctiphanes</taxon>
    </lineage>
</organism>
<keyword evidence="6" id="KW-0325">Glycoprotein</keyword>
<protein>
    <recommendedName>
        <fullName evidence="3 9">Carbonic anhydrase</fullName>
        <ecNumber evidence="3 9">4.2.1.1</ecNumber>
    </recommendedName>
</protein>
<feature type="chain" id="PRO_5043090840" description="Carbonic anhydrase" evidence="9">
    <location>
        <begin position="22"/>
        <end position="328"/>
    </location>
</feature>
<keyword evidence="12" id="KW-1185">Reference proteome</keyword>
<dbReference type="FunFam" id="3.10.200.10:FF:000003">
    <property type="entry name" value="Carbonic anhydrase 12"/>
    <property type="match status" value="1"/>
</dbReference>
<comment type="similarity">
    <text evidence="2 9">Belongs to the alpha-carbonic anhydrase family.</text>
</comment>
<gene>
    <name evidence="11" type="ORF">MNOR_LOCUS9461</name>
</gene>
<keyword evidence="7 9" id="KW-0456">Lyase</keyword>
<keyword evidence="9" id="KW-0732">Signal</keyword>
<dbReference type="InterPro" id="IPR018338">
    <property type="entry name" value="Carbonic_anhydrase_a-class_CS"/>
</dbReference>
<dbReference type="SUPFAM" id="SSF51069">
    <property type="entry name" value="Carbonic anhydrase"/>
    <property type="match status" value="1"/>
</dbReference>
<evidence type="ECO:0000256" key="2">
    <source>
        <dbReference type="ARBA" id="ARBA00010718"/>
    </source>
</evidence>
<comment type="function">
    <text evidence="1 9">Reversible hydration of carbon dioxide.</text>
</comment>
<proteinExistence type="inferred from homology"/>
<dbReference type="EC" id="4.2.1.1" evidence="3 9"/>
<evidence type="ECO:0000256" key="3">
    <source>
        <dbReference type="ARBA" id="ARBA00012925"/>
    </source>
</evidence>
<evidence type="ECO:0000256" key="9">
    <source>
        <dbReference type="RuleBase" id="RU367011"/>
    </source>
</evidence>
<dbReference type="GO" id="GO:0005886">
    <property type="term" value="C:plasma membrane"/>
    <property type="evidence" value="ECO:0007669"/>
    <property type="project" value="TreeGrafter"/>
</dbReference>
<feature type="non-terminal residue" evidence="11">
    <location>
        <position position="328"/>
    </location>
</feature>
<comment type="cofactor">
    <cofactor evidence="9">
        <name>Zn(2+)</name>
        <dbReference type="ChEBI" id="CHEBI:29105"/>
    </cofactor>
</comment>
<dbReference type="PANTHER" id="PTHR18952:SF265">
    <property type="entry name" value="CARBONIC ANHYDRASE"/>
    <property type="match status" value="1"/>
</dbReference>
<dbReference type="PANTHER" id="PTHR18952">
    <property type="entry name" value="CARBONIC ANHYDRASE"/>
    <property type="match status" value="1"/>
</dbReference>
<evidence type="ECO:0000256" key="6">
    <source>
        <dbReference type="ARBA" id="ARBA00023180"/>
    </source>
</evidence>
<dbReference type="PROSITE" id="PS00162">
    <property type="entry name" value="ALPHA_CA_1"/>
    <property type="match status" value="1"/>
</dbReference>
<evidence type="ECO:0000256" key="1">
    <source>
        <dbReference type="ARBA" id="ARBA00002904"/>
    </source>
</evidence>
<evidence type="ECO:0000256" key="7">
    <source>
        <dbReference type="ARBA" id="ARBA00023239"/>
    </source>
</evidence>
<evidence type="ECO:0000256" key="5">
    <source>
        <dbReference type="ARBA" id="ARBA00022833"/>
    </source>
</evidence>
<dbReference type="InterPro" id="IPR023561">
    <property type="entry name" value="Carbonic_anhydrase_a-class"/>
</dbReference>
<feature type="signal peptide" evidence="9">
    <location>
        <begin position="1"/>
        <end position="21"/>
    </location>
</feature>
<reference evidence="11 12" key="1">
    <citation type="submission" date="2024-05" db="EMBL/GenBank/DDBJ databases">
        <authorList>
            <person name="Wallberg A."/>
        </authorList>
    </citation>
    <scope>NUCLEOTIDE SEQUENCE [LARGE SCALE GENOMIC DNA]</scope>
</reference>
<feature type="domain" description="Alpha-carbonic anhydrase" evidence="10">
    <location>
        <begin position="32"/>
        <end position="288"/>
    </location>
</feature>
<dbReference type="PROSITE" id="PS51144">
    <property type="entry name" value="ALPHA_CA_2"/>
    <property type="match status" value="1"/>
</dbReference>
<dbReference type="InterPro" id="IPR036398">
    <property type="entry name" value="CA_dom_sf"/>
</dbReference>
<dbReference type="CDD" id="cd00326">
    <property type="entry name" value="alpha_CA"/>
    <property type="match status" value="1"/>
</dbReference>
<evidence type="ECO:0000259" key="10">
    <source>
        <dbReference type="PROSITE" id="PS51144"/>
    </source>
</evidence>
<dbReference type="Pfam" id="PF00194">
    <property type="entry name" value="Carb_anhydrase"/>
    <property type="match status" value="1"/>
</dbReference>
<evidence type="ECO:0000256" key="4">
    <source>
        <dbReference type="ARBA" id="ARBA00022723"/>
    </source>
</evidence>
<accession>A0AAV2QAP7</accession>
<keyword evidence="5 9" id="KW-0862">Zinc</keyword>
<dbReference type="InterPro" id="IPR001148">
    <property type="entry name" value="CA_dom"/>
</dbReference>
<dbReference type="Proteomes" id="UP001497623">
    <property type="component" value="Unassembled WGS sequence"/>
</dbReference>
<dbReference type="SMART" id="SM01057">
    <property type="entry name" value="Carb_anhydrase"/>
    <property type="match status" value="1"/>
</dbReference>
<dbReference type="EMBL" id="CAXKWB010004580">
    <property type="protein sequence ID" value="CAL4074293.1"/>
    <property type="molecule type" value="Genomic_DNA"/>
</dbReference>
<evidence type="ECO:0000313" key="12">
    <source>
        <dbReference type="Proteomes" id="UP001497623"/>
    </source>
</evidence>
<evidence type="ECO:0000313" key="11">
    <source>
        <dbReference type="EMBL" id="CAL4074293.1"/>
    </source>
</evidence>
<evidence type="ECO:0000256" key="8">
    <source>
        <dbReference type="ARBA" id="ARBA00048348"/>
    </source>
</evidence>
<dbReference type="AlphaFoldDB" id="A0AAV2QAP7"/>
<sequence>MHPTIVNIMCFMICVISQVRCKVHYGYGEGKEHWGYHGEGNYDPEDWSEEYQKCGGKRQSPINIDTRDTIWTSFEPFRFHHYKQTPVHIEHNGHTIKVEVDHKYTPEVKGGGLGGIYDFAHFHFHWGTDSTHGSEHTIDGNSYPMEMHLVHYKSEYKNVSVAVSHSDGLAVLAILFKVSPKDNKALAPILKSIKKVQEAHTDIDIKSSVPLSHLLPRNIDRYFRYEGSLTTPTCNEVVTWTLFERPVHISEEQLEMFRSLHTLNQSIPLTDNFRPMQEINGRKVYRVERELKRILLELGAQKPNGAHSVYHQVEIIVCLLLISITCFM</sequence>
<comment type="catalytic activity">
    <reaction evidence="8 9">
        <text>hydrogencarbonate + H(+) = CO2 + H2O</text>
        <dbReference type="Rhea" id="RHEA:10748"/>
        <dbReference type="ChEBI" id="CHEBI:15377"/>
        <dbReference type="ChEBI" id="CHEBI:15378"/>
        <dbReference type="ChEBI" id="CHEBI:16526"/>
        <dbReference type="ChEBI" id="CHEBI:17544"/>
        <dbReference type="EC" id="4.2.1.1"/>
    </reaction>
</comment>
<dbReference type="GO" id="GO:0004089">
    <property type="term" value="F:carbonate dehydratase activity"/>
    <property type="evidence" value="ECO:0007669"/>
    <property type="project" value="UniProtKB-UniRule"/>
</dbReference>